<organism evidence="1 2">
    <name type="scientific">Senna tora</name>
    <dbReference type="NCBI Taxonomy" id="362788"/>
    <lineage>
        <taxon>Eukaryota</taxon>
        <taxon>Viridiplantae</taxon>
        <taxon>Streptophyta</taxon>
        <taxon>Embryophyta</taxon>
        <taxon>Tracheophyta</taxon>
        <taxon>Spermatophyta</taxon>
        <taxon>Magnoliopsida</taxon>
        <taxon>eudicotyledons</taxon>
        <taxon>Gunneridae</taxon>
        <taxon>Pentapetalae</taxon>
        <taxon>rosids</taxon>
        <taxon>fabids</taxon>
        <taxon>Fabales</taxon>
        <taxon>Fabaceae</taxon>
        <taxon>Caesalpinioideae</taxon>
        <taxon>Cassia clade</taxon>
        <taxon>Senna</taxon>
    </lineage>
</organism>
<dbReference type="InterPro" id="IPR037766">
    <property type="entry name" value="FHY1"/>
</dbReference>
<dbReference type="GO" id="GO:0051457">
    <property type="term" value="P:maintenance of protein location in nucleus"/>
    <property type="evidence" value="ECO:0007669"/>
    <property type="project" value="TreeGrafter"/>
</dbReference>
<protein>
    <submittedName>
        <fullName evidence="1">Protein FAR-RED ELONGATED HYPOCOTYL 1</fullName>
    </submittedName>
</protein>
<keyword evidence="2" id="KW-1185">Reference proteome</keyword>
<name>A0A834WNC7_9FABA</name>
<dbReference type="Proteomes" id="UP000634136">
    <property type="component" value="Unassembled WGS sequence"/>
</dbReference>
<evidence type="ECO:0000313" key="1">
    <source>
        <dbReference type="EMBL" id="KAF7825651.1"/>
    </source>
</evidence>
<dbReference type="GO" id="GO:0061608">
    <property type="term" value="F:nuclear import signal receptor activity"/>
    <property type="evidence" value="ECO:0007669"/>
    <property type="project" value="TreeGrafter"/>
</dbReference>
<dbReference type="EMBL" id="JAAIUW010000006">
    <property type="protein sequence ID" value="KAF7825651.1"/>
    <property type="molecule type" value="Genomic_DNA"/>
</dbReference>
<dbReference type="AlphaFoldDB" id="A0A834WNC7"/>
<sequence length="233" mass="26602">MEAQNHNPSHQNRFLTDGVHTTNIVEWSKKRKLQMDQLDSFRPKHKSWVQNFPSEFESERMHNLLAGKGKTDPALLDDISSPESAKDSNSFSEFSYTSMSVNEEDKLEVEADCAKTYNQLYHDADMQALQNLEEQILGFENCTDHHLYAKEGSEESIDKEFEDILFSKGVNPNIGSIKYEATDNRPRIRAVLFDADALAEIGYRGEEGSVRLSLHHLCEQISFSPMMQSFCSV</sequence>
<accession>A0A834WNC7</accession>
<proteinExistence type="predicted"/>
<evidence type="ECO:0000313" key="2">
    <source>
        <dbReference type="Proteomes" id="UP000634136"/>
    </source>
</evidence>
<dbReference type="OrthoDB" id="1930763at2759"/>
<dbReference type="GO" id="GO:0016607">
    <property type="term" value="C:nuclear speck"/>
    <property type="evidence" value="ECO:0007669"/>
    <property type="project" value="TreeGrafter"/>
</dbReference>
<comment type="caution">
    <text evidence="1">The sequence shown here is derived from an EMBL/GenBank/DDBJ whole genome shotgun (WGS) entry which is preliminary data.</text>
</comment>
<gene>
    <name evidence="1" type="ORF">G2W53_016815</name>
</gene>
<reference evidence="1" key="1">
    <citation type="submission" date="2020-09" db="EMBL/GenBank/DDBJ databases">
        <title>Genome-Enabled Discovery of Anthraquinone Biosynthesis in Senna tora.</title>
        <authorList>
            <person name="Kang S.-H."/>
            <person name="Pandey R.P."/>
            <person name="Lee C.-M."/>
            <person name="Sim J.-S."/>
            <person name="Jeong J.-T."/>
            <person name="Choi B.-S."/>
            <person name="Jung M."/>
            <person name="Ginzburg D."/>
            <person name="Zhao K."/>
            <person name="Won S.Y."/>
            <person name="Oh T.-J."/>
            <person name="Yu Y."/>
            <person name="Kim N.-H."/>
            <person name="Lee O.R."/>
            <person name="Lee T.-H."/>
            <person name="Bashyal P."/>
            <person name="Kim T.-S."/>
            <person name="Lee W.-H."/>
            <person name="Kawkins C."/>
            <person name="Kim C.-K."/>
            <person name="Kim J.S."/>
            <person name="Ahn B.O."/>
            <person name="Rhee S.Y."/>
            <person name="Sohng J.K."/>
        </authorList>
    </citation>
    <scope>NUCLEOTIDE SEQUENCE</scope>
    <source>
        <tissue evidence="1">Leaf</tissue>
    </source>
</reference>
<dbReference type="PANTHER" id="PTHR37723">
    <property type="entry name" value="PROTEIN FAR-RED ELONGATED HYPOCOTYL 1"/>
    <property type="match status" value="1"/>
</dbReference>
<dbReference type="GO" id="GO:0005737">
    <property type="term" value="C:cytoplasm"/>
    <property type="evidence" value="ECO:0007669"/>
    <property type="project" value="TreeGrafter"/>
</dbReference>
<dbReference type="GO" id="GO:0009639">
    <property type="term" value="P:response to red or far red light"/>
    <property type="evidence" value="ECO:0007669"/>
    <property type="project" value="InterPro"/>
</dbReference>
<dbReference type="PANTHER" id="PTHR37723:SF1">
    <property type="entry name" value="PROTEIN FAR-RED-ELONGATED HYPOCOTYL 1-LIKE"/>
    <property type="match status" value="1"/>
</dbReference>